<proteinExistence type="predicted"/>
<reference evidence="1" key="2">
    <citation type="submission" date="2021-08" db="EMBL/GenBank/DDBJ databases">
        <authorList>
            <person name="Tani A."/>
            <person name="Ola A."/>
            <person name="Ogura Y."/>
            <person name="Katsura K."/>
            <person name="Hayashi T."/>
        </authorList>
    </citation>
    <scope>NUCLEOTIDE SEQUENCE</scope>
    <source>
        <strain evidence="1">DSM 21893</strain>
    </source>
</reference>
<name>A0AAV4Z958_9HYPH</name>
<protein>
    <submittedName>
        <fullName evidence="1">Uncharacterized protein</fullName>
    </submittedName>
</protein>
<dbReference type="EMBL" id="BPQF01000012">
    <property type="protein sequence ID" value="GJD40134.1"/>
    <property type="molecule type" value="Genomic_DNA"/>
</dbReference>
<reference evidence="1" key="1">
    <citation type="journal article" date="2016" name="Front. Microbiol.">
        <title>Genome Sequence of the Piezophilic, Mesophilic Sulfate-Reducing Bacterium Desulfovibrio indicus J2T.</title>
        <authorList>
            <person name="Cao J."/>
            <person name="Maignien L."/>
            <person name="Shao Z."/>
            <person name="Alain K."/>
            <person name="Jebbar M."/>
        </authorList>
    </citation>
    <scope>NUCLEOTIDE SEQUENCE</scope>
    <source>
        <strain evidence="1">DSM 21893</strain>
    </source>
</reference>
<dbReference type="Proteomes" id="UP001055307">
    <property type="component" value="Unassembled WGS sequence"/>
</dbReference>
<accession>A0AAV4Z958</accession>
<evidence type="ECO:0000313" key="1">
    <source>
        <dbReference type="EMBL" id="GJD40134.1"/>
    </source>
</evidence>
<gene>
    <name evidence="1" type="ORF">OICFNHDK_2600</name>
</gene>
<organism evidence="1 2">
    <name type="scientific">Methylobacterium bullatum</name>
    <dbReference type="NCBI Taxonomy" id="570505"/>
    <lineage>
        <taxon>Bacteria</taxon>
        <taxon>Pseudomonadati</taxon>
        <taxon>Pseudomonadota</taxon>
        <taxon>Alphaproteobacteria</taxon>
        <taxon>Hyphomicrobiales</taxon>
        <taxon>Methylobacteriaceae</taxon>
        <taxon>Methylobacterium</taxon>
    </lineage>
</organism>
<comment type="caution">
    <text evidence="1">The sequence shown here is derived from an EMBL/GenBank/DDBJ whole genome shotgun (WGS) entry which is preliminary data.</text>
</comment>
<keyword evidence="2" id="KW-1185">Reference proteome</keyword>
<evidence type="ECO:0000313" key="2">
    <source>
        <dbReference type="Proteomes" id="UP001055307"/>
    </source>
</evidence>
<sequence length="46" mass="4931">MLSLLSGSLPMSKTSPARLRPRRAFVCLGKGVETDPLDAAVIARFT</sequence>
<dbReference type="AlphaFoldDB" id="A0AAV4Z958"/>